<feature type="transmembrane region" description="Helical" evidence="2">
    <location>
        <begin position="50"/>
        <end position="76"/>
    </location>
</feature>
<evidence type="ECO:0000256" key="2">
    <source>
        <dbReference type="SAM" id="Phobius"/>
    </source>
</evidence>
<gene>
    <name evidence="3" type="ORF">BJP37_28365</name>
</gene>
<keyword evidence="2" id="KW-1133">Transmembrane helix</keyword>
<evidence type="ECO:0000313" key="3">
    <source>
        <dbReference type="EMBL" id="OLT62354.1"/>
    </source>
</evidence>
<feature type="region of interest" description="Disordered" evidence="1">
    <location>
        <begin position="1258"/>
        <end position="1279"/>
    </location>
</feature>
<organism evidence="3 4">
    <name type="scientific">Moorena bouillonii PNG</name>
    <dbReference type="NCBI Taxonomy" id="568701"/>
    <lineage>
        <taxon>Bacteria</taxon>
        <taxon>Bacillati</taxon>
        <taxon>Cyanobacteriota</taxon>
        <taxon>Cyanophyceae</taxon>
        <taxon>Coleofasciculales</taxon>
        <taxon>Coleofasciculaceae</taxon>
        <taxon>Moorena</taxon>
    </lineage>
</organism>
<keyword evidence="2" id="KW-0812">Transmembrane</keyword>
<dbReference type="Proteomes" id="UP000186657">
    <property type="component" value="Unassembled WGS sequence"/>
</dbReference>
<reference evidence="3 4" key="1">
    <citation type="submission" date="2016-10" db="EMBL/GenBank/DDBJ databases">
        <title>Comparative genomics uncovers the prolific and rare metabolic potential of the cyanobacterial genus Moorea.</title>
        <authorList>
            <person name="Leao T."/>
            <person name="Castelao G."/>
            <person name="Korobeynikov A."/>
            <person name="Monroe E.A."/>
            <person name="Podell S."/>
            <person name="Glukhov E."/>
            <person name="Allen E."/>
            <person name="Gerwick W.H."/>
            <person name="Gerwick L."/>
        </authorList>
    </citation>
    <scope>NUCLEOTIDE SEQUENCE [LARGE SCALE GENOMIC DNA]</scope>
    <source>
        <strain evidence="3 4">PNG5-198</strain>
    </source>
</reference>
<feature type="region of interest" description="Disordered" evidence="1">
    <location>
        <begin position="456"/>
        <end position="479"/>
    </location>
</feature>
<feature type="compositionally biased region" description="Polar residues" evidence="1">
    <location>
        <begin position="464"/>
        <end position="475"/>
    </location>
</feature>
<keyword evidence="2" id="KW-0472">Membrane</keyword>
<proteinExistence type="predicted"/>
<dbReference type="NCBIfam" id="NF038301">
    <property type="entry name" value="EPS_HpsA"/>
    <property type="match status" value="1"/>
</dbReference>
<protein>
    <submittedName>
        <fullName evidence="3">Uncharacterized protein</fullName>
    </submittedName>
</protein>
<keyword evidence="4" id="KW-1185">Reference proteome</keyword>
<dbReference type="InterPro" id="IPR049774">
    <property type="entry name" value="EPS_HpsA-like"/>
</dbReference>
<dbReference type="RefSeq" id="WP_075904272.1">
    <property type="nucleotide sequence ID" value="NZ_MKZS01000001.1"/>
</dbReference>
<feature type="compositionally biased region" description="Polar residues" evidence="1">
    <location>
        <begin position="1270"/>
        <end position="1279"/>
    </location>
</feature>
<dbReference type="EMBL" id="MKZS01000001">
    <property type="protein sequence ID" value="OLT62354.1"/>
    <property type="molecule type" value="Genomic_DNA"/>
</dbReference>
<evidence type="ECO:0000313" key="4">
    <source>
        <dbReference type="Proteomes" id="UP000186657"/>
    </source>
</evidence>
<accession>A0A1U7N8W3</accession>
<sequence>MSTRKSTRKKLANAIAKLLKQVVKLSQAITKPLMRWLLRSLFILHRRSRVATAGFVLPTAIMVTLVVTLLVTAIVLRSFDRVKNASNYRVNQAVFNAAAPAIERAQAKLEALFDDPTLPRSTPSEEALENAFNNPKYNFGDEKRLTLEDGGENINTAWRFPVDTDNNGKFDSYTLYGIYFKSPDPSKDEKVRTPLQARTPPMGESNNNKGCEAAASTSASLVDNSGWFRSGSKLKKSIFVYTATVPIVDEKDKGDLGDSAETYKGEAGFSALEYQQDRARIPLANNAIVYEDDLQITPGSGIQINGRVFTNGNFLTGNGNNQYFQVSSPESCYYTEENSKIVVGGNMAFGRVDQEQDQDGGFIHLFNGEGAPAVVELENNDTSVNEPPNEIGNNSQAFTARINALVTKQFNKGEGTDPQEVFEKYDKFKDENERKKQRNKALETYFKDRTRRVPYGEVGPEVDLTQNPPNATLEGQNRDELRPQDEWIYPYDPDNGTSNNGLTLNINGNNLKPAATAPSEQQDEGQELNIGDRVLIGHGLPARWWDNTAGEFQGARAEQDVLTPGGVNVEWDIPPDQGENNRFRTTQVTPLSDLGDTDRNGFWEEAAARQPVQALEGYGGLRVVTGAGIYVDDDELGLTRTKGEPIFPRNNNDGRPDLESYLPPPGWDIRFVDPQSQRNDNRIQLDDILDQFDPSEPPILVWPDTMPMHGGVGGDLTGNNGDGPAGITDANQKSDLLMRASAVYHYTQNPEEDNPEEENFDQEPIACVSSYYDPTDEQSAQNNVDYYLDPLGQVGPNQNGRSNNGIVYTFPGRTFDRPTLERQARLVFPNGRLANEPLKIALDKADNDRTLADNSAIDTAICALQILDNPTANQSQAAIPDRAIYEQSFLNARQVQEIEDPNTPQLYDLAIEDRQPLEIRATVLDLDKLRTKKTSGKSPNGPSPEYLLPNSGIIYATRDDALLDLSNKDPNATPEERRRLSSVDFKLDPTRRPNGIILSNGTVLARKDNSNSFDLTNPPGAEKGLILATNVPVYIQAAENQIGNGETSGFNLHQTPQGALVEEFEEKLENEEWQDGPNGNFYGRNNLNNNFACRQNDSRLPDCNPGDLWRPAVVIADSVTLLSKDFNFGFRSDGDYDLRGIPMIDWDNDGNLIDTVNEAEPGIAADLNGDGDAIDTVLESQIVKGFNLNGNNTLFETVSVNGEAIKEQDINVDLNSDGDKTDPETFEFDITVAARLKLNGIFDNNFVTSANWWDVNEDGEIDNPDGRQNPRPSTLQDPNFRNLNSSYLSNFVTPIQRRVEFPEYVMEICRKVPVSACNPQDWVVNRQGDPLQRASDLVGNNVSVDQLFSGTTARPAINPADRRYPRRIAFQRDADNNLVLTPGINTPIPLGINGGGTVQAYLYNAFSPTNRPRLQPHALWYRTARNQNDPTNTAPSFGQDRPLFYQKPLVNPTTEQPMLVPVLQVHSLTAEPGRRDNRLPIERGECVEIEDGWTQRANKEGATFNVVIASGDSPPRPEEYNGSLENFVRFLENWRQAGGTCRDNDGIPVRISGSLIQFKRAAYDTAPFVHANEDAGEQAVPTRFGYDINARQRGPATSMPYATATGELPYYMAPTRRYGFDVALLTQLPDLFSSRFTTPSAGDPDEFFREVSRDDPWVETLLCAKNGNDPAVNERYCGK</sequence>
<name>A0A1U7N8W3_9CYAN</name>
<comment type="caution">
    <text evidence="3">The sequence shown here is derived from an EMBL/GenBank/DDBJ whole genome shotgun (WGS) entry which is preliminary data.</text>
</comment>
<evidence type="ECO:0000256" key="1">
    <source>
        <dbReference type="SAM" id="MobiDB-lite"/>
    </source>
</evidence>